<evidence type="ECO:0000256" key="2">
    <source>
        <dbReference type="ARBA" id="ARBA00022598"/>
    </source>
</evidence>
<dbReference type="AlphaFoldDB" id="A0A5J4U660"/>
<dbReference type="GO" id="GO:0006310">
    <property type="term" value="P:DNA recombination"/>
    <property type="evidence" value="ECO:0007669"/>
    <property type="project" value="UniProtKB-KW"/>
</dbReference>
<dbReference type="InterPro" id="IPR036599">
    <property type="entry name" value="DNA_ligase_N_sf"/>
</dbReference>
<keyword evidence="3" id="KW-0547">Nucleotide-binding</keyword>
<feature type="region of interest" description="Disordered" evidence="8">
    <location>
        <begin position="325"/>
        <end position="365"/>
    </location>
</feature>
<dbReference type="Pfam" id="PF01068">
    <property type="entry name" value="DNA_ligase_A_M"/>
    <property type="match status" value="1"/>
</dbReference>
<dbReference type="InterPro" id="IPR012308">
    <property type="entry name" value="DNA_ligase_ATP-dep_N"/>
</dbReference>
<evidence type="ECO:0000256" key="7">
    <source>
        <dbReference type="ARBA" id="ARBA00023204"/>
    </source>
</evidence>
<dbReference type="SUPFAM" id="SSF56091">
    <property type="entry name" value="DNA ligase/mRNA capping enzyme, catalytic domain"/>
    <property type="match status" value="1"/>
</dbReference>
<keyword evidence="2 11" id="KW-0436">Ligase</keyword>
<comment type="caution">
    <text evidence="11">The sequence shown here is derived from an EMBL/GenBank/DDBJ whole genome shotgun (WGS) entry which is preliminary data.</text>
</comment>
<keyword evidence="6" id="KW-0233">DNA recombination</keyword>
<comment type="similarity">
    <text evidence="1">Belongs to the ATP-dependent DNA ligase family.</text>
</comment>
<evidence type="ECO:0000256" key="8">
    <source>
        <dbReference type="SAM" id="MobiDB-lite"/>
    </source>
</evidence>
<evidence type="ECO:0000256" key="6">
    <source>
        <dbReference type="ARBA" id="ARBA00023172"/>
    </source>
</evidence>
<dbReference type="GO" id="GO:0003677">
    <property type="term" value="F:DNA binding"/>
    <property type="evidence" value="ECO:0007669"/>
    <property type="project" value="InterPro"/>
</dbReference>
<dbReference type="EMBL" id="SNRW01020003">
    <property type="protein sequence ID" value="KAA6365849.1"/>
    <property type="molecule type" value="Genomic_DNA"/>
</dbReference>
<evidence type="ECO:0000259" key="9">
    <source>
        <dbReference type="Pfam" id="PF01068"/>
    </source>
</evidence>
<feature type="domain" description="ATP-dependent DNA ligase family profile" evidence="9">
    <location>
        <begin position="279"/>
        <end position="320"/>
    </location>
</feature>
<feature type="compositionally biased region" description="Basic residues" evidence="8">
    <location>
        <begin position="1"/>
        <end position="10"/>
    </location>
</feature>
<evidence type="ECO:0000256" key="1">
    <source>
        <dbReference type="ARBA" id="ARBA00007572"/>
    </source>
</evidence>
<dbReference type="InterPro" id="IPR050191">
    <property type="entry name" value="ATP-dep_DNA_ligase"/>
</dbReference>
<dbReference type="Gene3D" id="1.10.3260.10">
    <property type="entry name" value="DNA ligase, ATP-dependent, N-terminal domain"/>
    <property type="match status" value="1"/>
</dbReference>
<dbReference type="GO" id="GO:0006281">
    <property type="term" value="P:DNA repair"/>
    <property type="evidence" value="ECO:0007669"/>
    <property type="project" value="UniProtKB-KW"/>
</dbReference>
<keyword evidence="4" id="KW-0227">DNA damage</keyword>
<dbReference type="SUPFAM" id="SSF117018">
    <property type="entry name" value="ATP-dependent DNA ligase DNA-binding domain"/>
    <property type="match status" value="1"/>
</dbReference>
<feature type="domain" description="DNA ligase ATP-dependent N-terminal" evidence="10">
    <location>
        <begin position="41"/>
        <end position="214"/>
    </location>
</feature>
<sequence length="399" mass="43694">MDKAPSKSKKGAAVAGSKGQENGYIKDPTKLYSCEQGEDISFLELARAVDETETESKRLQNIQTLSNFLRVVIIKSPDSLTDVLYLCSDMISPNYEGDKLGVSDEILKECIVQFTGMKKPDIVKRLKDLGDLGAIAMEKKSTQKTLVKAKPLTCKNVLEGFRLLSTKSERNQKIGIIMNMMSSCTGVEVKFLFRRLQGKLRSHLGFKTLLSALAHASVINPPDGSVPIQFNLSEARNLVEHAWEMRGNLDMIVAALRKGGIRNLETECNFAVGLPIQAMLAKPCNSATQVLARMRTFGNRFTCEYKYDGLRAQFHFPLGSISNETSSSSSQSSSSQSSSQSSSSQSSSSSSQSSSSQSSSSLKTQRLCSKGKFIIDLPPIARRSKQTMQTCTLTSFTDA</sequence>
<evidence type="ECO:0000313" key="11">
    <source>
        <dbReference type="EMBL" id="KAA6365849.1"/>
    </source>
</evidence>
<proteinExistence type="inferred from homology"/>
<dbReference type="GO" id="GO:0003910">
    <property type="term" value="F:DNA ligase (ATP) activity"/>
    <property type="evidence" value="ECO:0007669"/>
    <property type="project" value="InterPro"/>
</dbReference>
<feature type="region of interest" description="Disordered" evidence="8">
    <location>
        <begin position="1"/>
        <end position="25"/>
    </location>
</feature>
<keyword evidence="7" id="KW-0234">DNA repair</keyword>
<evidence type="ECO:0000313" key="12">
    <source>
        <dbReference type="Proteomes" id="UP000324800"/>
    </source>
</evidence>
<dbReference type="GO" id="GO:0006273">
    <property type="term" value="P:lagging strand elongation"/>
    <property type="evidence" value="ECO:0007669"/>
    <property type="project" value="TreeGrafter"/>
</dbReference>
<evidence type="ECO:0000256" key="3">
    <source>
        <dbReference type="ARBA" id="ARBA00022741"/>
    </source>
</evidence>
<dbReference type="GO" id="GO:0005524">
    <property type="term" value="F:ATP binding"/>
    <property type="evidence" value="ECO:0007669"/>
    <property type="project" value="UniProtKB-KW"/>
</dbReference>
<evidence type="ECO:0000259" key="10">
    <source>
        <dbReference type="Pfam" id="PF04675"/>
    </source>
</evidence>
<dbReference type="OrthoDB" id="206088at2759"/>
<evidence type="ECO:0000256" key="4">
    <source>
        <dbReference type="ARBA" id="ARBA00022763"/>
    </source>
</evidence>
<evidence type="ECO:0000256" key="5">
    <source>
        <dbReference type="ARBA" id="ARBA00022840"/>
    </source>
</evidence>
<dbReference type="Proteomes" id="UP000324800">
    <property type="component" value="Unassembled WGS sequence"/>
</dbReference>
<feature type="compositionally biased region" description="Low complexity" evidence="8">
    <location>
        <begin position="326"/>
        <end position="361"/>
    </location>
</feature>
<keyword evidence="5" id="KW-0067">ATP-binding</keyword>
<dbReference type="Gene3D" id="3.30.470.30">
    <property type="entry name" value="DNA ligase/mRNA capping enzyme"/>
    <property type="match status" value="1"/>
</dbReference>
<feature type="non-terminal residue" evidence="11">
    <location>
        <position position="399"/>
    </location>
</feature>
<gene>
    <name evidence="11" type="ORF">EZS28_038624</name>
</gene>
<organism evidence="11 12">
    <name type="scientific">Streblomastix strix</name>
    <dbReference type="NCBI Taxonomy" id="222440"/>
    <lineage>
        <taxon>Eukaryota</taxon>
        <taxon>Metamonada</taxon>
        <taxon>Preaxostyla</taxon>
        <taxon>Oxymonadida</taxon>
        <taxon>Streblomastigidae</taxon>
        <taxon>Streblomastix</taxon>
    </lineage>
</organism>
<dbReference type="Pfam" id="PF04675">
    <property type="entry name" value="DNA_ligase_A_N"/>
    <property type="match status" value="1"/>
</dbReference>
<dbReference type="InterPro" id="IPR012310">
    <property type="entry name" value="DNA_ligase_ATP-dep_cent"/>
</dbReference>
<name>A0A5J4U660_9EUKA</name>
<protein>
    <submittedName>
        <fullName evidence="11">Putative DNA ligase 1</fullName>
    </submittedName>
</protein>
<dbReference type="PANTHER" id="PTHR45674:SF4">
    <property type="entry name" value="DNA LIGASE 1"/>
    <property type="match status" value="1"/>
</dbReference>
<dbReference type="PANTHER" id="PTHR45674">
    <property type="entry name" value="DNA LIGASE 1/3 FAMILY MEMBER"/>
    <property type="match status" value="1"/>
</dbReference>
<reference evidence="11 12" key="1">
    <citation type="submission" date="2019-03" db="EMBL/GenBank/DDBJ databases">
        <title>Single cell metagenomics reveals metabolic interactions within the superorganism composed of flagellate Streblomastix strix and complex community of Bacteroidetes bacteria on its surface.</title>
        <authorList>
            <person name="Treitli S.C."/>
            <person name="Kolisko M."/>
            <person name="Husnik F."/>
            <person name="Keeling P."/>
            <person name="Hampl V."/>
        </authorList>
    </citation>
    <scope>NUCLEOTIDE SEQUENCE [LARGE SCALE GENOMIC DNA]</scope>
    <source>
        <strain evidence="11">ST1C</strain>
    </source>
</reference>
<accession>A0A5J4U660</accession>